<dbReference type="GO" id="GO:0000077">
    <property type="term" value="P:DNA damage checkpoint signaling"/>
    <property type="evidence" value="ECO:0007669"/>
    <property type="project" value="TreeGrafter"/>
</dbReference>
<dbReference type="InterPro" id="IPR003593">
    <property type="entry name" value="AAA+_ATPase"/>
</dbReference>
<dbReference type="EMBL" id="JH818915">
    <property type="protein sequence ID" value="EKC28717.1"/>
    <property type="molecule type" value="Genomic_DNA"/>
</dbReference>
<name>K1PWJ4_MAGGI</name>
<evidence type="ECO:0000256" key="5">
    <source>
        <dbReference type="ARBA" id="ARBA00022840"/>
    </source>
</evidence>
<comment type="similarity">
    <text evidence="2">Belongs to the rad17/RAD24 family.</text>
</comment>
<evidence type="ECO:0000256" key="8">
    <source>
        <dbReference type="SAM" id="MobiDB-lite"/>
    </source>
</evidence>
<feature type="domain" description="C1q" evidence="9">
    <location>
        <begin position="652"/>
        <end position="762"/>
    </location>
</feature>
<dbReference type="AlphaFoldDB" id="K1PWJ4"/>
<dbReference type="InParanoid" id="K1PWJ4"/>
<evidence type="ECO:0000256" key="2">
    <source>
        <dbReference type="ARBA" id="ARBA00006168"/>
    </source>
</evidence>
<organism evidence="10">
    <name type="scientific">Magallana gigas</name>
    <name type="common">Pacific oyster</name>
    <name type="synonym">Crassostrea gigas</name>
    <dbReference type="NCBI Taxonomy" id="29159"/>
    <lineage>
        <taxon>Eukaryota</taxon>
        <taxon>Metazoa</taxon>
        <taxon>Spiralia</taxon>
        <taxon>Lophotrochozoa</taxon>
        <taxon>Mollusca</taxon>
        <taxon>Bivalvia</taxon>
        <taxon>Autobranchia</taxon>
        <taxon>Pteriomorphia</taxon>
        <taxon>Ostreida</taxon>
        <taxon>Ostreoidea</taxon>
        <taxon>Ostreidae</taxon>
        <taxon>Magallana</taxon>
    </lineage>
</organism>
<evidence type="ECO:0000256" key="6">
    <source>
        <dbReference type="ARBA" id="ARBA00023242"/>
    </source>
</evidence>
<dbReference type="Gene3D" id="2.120.10.30">
    <property type="entry name" value="TolB, C-terminal domain"/>
    <property type="match status" value="1"/>
</dbReference>
<protein>
    <submittedName>
        <fullName evidence="10">Cell cycle checkpoint protein RAD17</fullName>
    </submittedName>
</protein>
<dbReference type="Gene3D" id="3.40.50.300">
    <property type="entry name" value="P-loop containing nucleotide triphosphate hydrolases"/>
    <property type="match status" value="1"/>
</dbReference>
<dbReference type="Pfam" id="PF03215">
    <property type="entry name" value="Rad17"/>
    <property type="match status" value="1"/>
</dbReference>
<dbReference type="GO" id="GO:0003682">
    <property type="term" value="F:chromatin binding"/>
    <property type="evidence" value="ECO:0007669"/>
    <property type="project" value="TreeGrafter"/>
</dbReference>
<dbReference type="SMART" id="SM00382">
    <property type="entry name" value="AAA"/>
    <property type="match status" value="1"/>
</dbReference>
<keyword evidence="5" id="KW-0067">ATP-binding</keyword>
<dbReference type="SUPFAM" id="SSF49842">
    <property type="entry name" value="TNF-like"/>
    <property type="match status" value="2"/>
</dbReference>
<evidence type="ECO:0000256" key="4">
    <source>
        <dbReference type="ARBA" id="ARBA00022763"/>
    </source>
</evidence>
<feature type="domain" description="C1q" evidence="9">
    <location>
        <begin position="771"/>
        <end position="902"/>
    </location>
</feature>
<keyword evidence="4" id="KW-0227">DNA damage</keyword>
<dbReference type="PANTHER" id="PTHR12172">
    <property type="entry name" value="CELL CYCLE CHECKPOINT PROTEIN RAD17"/>
    <property type="match status" value="1"/>
</dbReference>
<feature type="region of interest" description="Disordered" evidence="8">
    <location>
        <begin position="360"/>
        <end position="393"/>
    </location>
</feature>
<dbReference type="PROSITE" id="PS50871">
    <property type="entry name" value="C1Q"/>
    <property type="match status" value="2"/>
</dbReference>
<evidence type="ECO:0000313" key="10">
    <source>
        <dbReference type="EMBL" id="EKC28717.1"/>
    </source>
</evidence>
<evidence type="ECO:0000256" key="3">
    <source>
        <dbReference type="ARBA" id="ARBA00022741"/>
    </source>
</evidence>
<dbReference type="InterPro" id="IPR027417">
    <property type="entry name" value="P-loop_NTPase"/>
</dbReference>
<dbReference type="GO" id="GO:0005634">
    <property type="term" value="C:nucleus"/>
    <property type="evidence" value="ECO:0007669"/>
    <property type="project" value="UniProtKB-SubCell"/>
</dbReference>
<dbReference type="InterPro" id="IPR001073">
    <property type="entry name" value="C1q_dom"/>
</dbReference>
<dbReference type="InterPro" id="IPR011042">
    <property type="entry name" value="6-blade_b-propeller_TolB-like"/>
</dbReference>
<feature type="compositionally biased region" description="Basic and acidic residues" evidence="8">
    <location>
        <begin position="1"/>
        <end position="12"/>
    </location>
</feature>
<keyword evidence="7" id="KW-0131">Cell cycle</keyword>
<evidence type="ECO:0000259" key="9">
    <source>
        <dbReference type="PROSITE" id="PS50871"/>
    </source>
</evidence>
<accession>K1PWJ4</accession>
<feature type="region of interest" description="Disordered" evidence="8">
    <location>
        <begin position="1"/>
        <end position="43"/>
    </location>
</feature>
<dbReference type="GO" id="GO:0033314">
    <property type="term" value="P:mitotic DNA replication checkpoint signaling"/>
    <property type="evidence" value="ECO:0007669"/>
    <property type="project" value="TreeGrafter"/>
</dbReference>
<feature type="compositionally biased region" description="Polar residues" evidence="8">
    <location>
        <begin position="384"/>
        <end position="393"/>
    </location>
</feature>
<evidence type="ECO:0000256" key="1">
    <source>
        <dbReference type="ARBA" id="ARBA00004123"/>
    </source>
</evidence>
<dbReference type="GO" id="GO:0003689">
    <property type="term" value="F:DNA clamp loader activity"/>
    <property type="evidence" value="ECO:0007669"/>
    <property type="project" value="TreeGrafter"/>
</dbReference>
<evidence type="ECO:0000256" key="7">
    <source>
        <dbReference type="ARBA" id="ARBA00023306"/>
    </source>
</evidence>
<reference evidence="10" key="1">
    <citation type="journal article" date="2012" name="Nature">
        <title>The oyster genome reveals stress adaptation and complexity of shell formation.</title>
        <authorList>
            <person name="Zhang G."/>
            <person name="Fang X."/>
            <person name="Guo X."/>
            <person name="Li L."/>
            <person name="Luo R."/>
            <person name="Xu F."/>
            <person name="Yang P."/>
            <person name="Zhang L."/>
            <person name="Wang X."/>
            <person name="Qi H."/>
            <person name="Xiong Z."/>
            <person name="Que H."/>
            <person name="Xie Y."/>
            <person name="Holland P.W."/>
            <person name="Paps J."/>
            <person name="Zhu Y."/>
            <person name="Wu F."/>
            <person name="Chen Y."/>
            <person name="Wang J."/>
            <person name="Peng C."/>
            <person name="Meng J."/>
            <person name="Yang L."/>
            <person name="Liu J."/>
            <person name="Wen B."/>
            <person name="Zhang N."/>
            <person name="Huang Z."/>
            <person name="Zhu Q."/>
            <person name="Feng Y."/>
            <person name="Mount A."/>
            <person name="Hedgecock D."/>
            <person name="Xu Z."/>
            <person name="Liu Y."/>
            <person name="Domazet-Loso T."/>
            <person name="Du Y."/>
            <person name="Sun X."/>
            <person name="Zhang S."/>
            <person name="Liu B."/>
            <person name="Cheng P."/>
            <person name="Jiang X."/>
            <person name="Li J."/>
            <person name="Fan D."/>
            <person name="Wang W."/>
            <person name="Fu W."/>
            <person name="Wang T."/>
            <person name="Wang B."/>
            <person name="Zhang J."/>
            <person name="Peng Z."/>
            <person name="Li Y."/>
            <person name="Li N."/>
            <person name="Wang J."/>
            <person name="Chen M."/>
            <person name="He Y."/>
            <person name="Tan F."/>
            <person name="Song X."/>
            <person name="Zheng Q."/>
            <person name="Huang R."/>
            <person name="Yang H."/>
            <person name="Du X."/>
            <person name="Chen L."/>
            <person name="Yang M."/>
            <person name="Gaffney P.M."/>
            <person name="Wang S."/>
            <person name="Luo L."/>
            <person name="She Z."/>
            <person name="Ming Y."/>
            <person name="Huang W."/>
            <person name="Zhang S."/>
            <person name="Huang B."/>
            <person name="Zhang Y."/>
            <person name="Qu T."/>
            <person name="Ni P."/>
            <person name="Miao G."/>
            <person name="Wang J."/>
            <person name="Wang Q."/>
            <person name="Steinberg C.E."/>
            <person name="Wang H."/>
            <person name="Li N."/>
            <person name="Qian L."/>
            <person name="Zhang G."/>
            <person name="Li Y."/>
            <person name="Yang H."/>
            <person name="Liu X."/>
            <person name="Wang J."/>
            <person name="Yin Y."/>
            <person name="Wang J."/>
        </authorList>
    </citation>
    <scope>NUCLEOTIDE SEQUENCE [LARGE SCALE GENOMIC DNA]</scope>
    <source>
        <strain evidence="10">05x7-T-G4-1.051#20</strain>
    </source>
</reference>
<dbReference type="InterPro" id="IPR008983">
    <property type="entry name" value="Tumour_necrosis_fac-like_dom"/>
</dbReference>
<dbReference type="PRINTS" id="PR00007">
    <property type="entry name" value="COMPLEMNTC1Q"/>
</dbReference>
<dbReference type="GO" id="GO:0005524">
    <property type="term" value="F:ATP binding"/>
    <property type="evidence" value="ECO:0007669"/>
    <property type="project" value="UniProtKB-KW"/>
</dbReference>
<dbReference type="InterPro" id="IPR004582">
    <property type="entry name" value="Checkpoint_prot_Rad17_Rad24"/>
</dbReference>
<dbReference type="Pfam" id="PF00386">
    <property type="entry name" value="C1q"/>
    <property type="match status" value="1"/>
</dbReference>
<gene>
    <name evidence="10" type="ORF">CGI_10023483</name>
</gene>
<dbReference type="HOGENOM" id="CLU_321385_0_0_1"/>
<dbReference type="Gene3D" id="2.60.120.40">
    <property type="match status" value="2"/>
</dbReference>
<dbReference type="SUPFAM" id="SSF52540">
    <property type="entry name" value="P-loop containing nucleoside triphosphate hydrolases"/>
    <property type="match status" value="1"/>
</dbReference>
<sequence>MWSDNESSRDSVVDLTDSPPLKTKKRKRETFTSKPVPKKASSSQWVTSAFGDFDDFAGFGSSTQPAAKTKQSKLVTKPLSQCPPRINVSKRPSYEDELWSDKHTPKSVSDLAVHKKKIEELQTWLQRHLNTKSMRSPMVLLTGPAGAGKSALVQVLAKELNCELKEWSNPIAAAYDELSFLDRRNNWSDYSRVEGSYSSSQLSQFQQFLLRADKYNSLDIFGNGTQGKIILVEEFPNIVYKDATSFHDILRKYSKVGRCPLIFIISDSSSGESNERLLFPKHLQEELHIENISFNPIAATTMLKILTKIATEEAAHGMHKFSIPSKAVIESISMSSAGDIRGAINALQFACLKDTHDLLPTTSKGRQSKKKTSGEASKSKRAGNKSSADSDSTLAAIGGRDTSLFLFRALGKILYCKRDDPSNHPELAKLPPHLREHERDPLSLNPEIQTVIRLRGWQPRSVCSTSSGDLLVVMDSDDNPTKVVCFSGSTEKQSIQYDDKGQPLYSSGVYRKNKHISENRNLDICVSDYKADAVVVVNQLGKLRFTYTDPPSTTKGSFGQRGFTTDSEGRILTSDYNNDCIHILNQDGQFLRYIDNSDLHRPCADAGNNEQPNMMTKVDFLKSIIYDNTKATVTLDSSALKQLIQLSADSSNSAQRISFSVFLNSRHVILLGARQTVKYDGILTNDGNGYDDRTGVFTCPLAGTYMFVVDSLSFPGTWLDLKVNKNKVGRLHVSSAHKGNPLVQISRTVIVKLKTWDHVNVENEHNKESSNHSPRISFSVYVKSNVLTLGAGQTIKYDAILTNDGNGYDDRTGVFKCPVAGTYMFVVDSLSKPGIWLFLKVNNNAVGKLHVSVANKEKPFVQISRTVIVRLKSGDHVRVENYSNNGIIHDGHYSGFTGVRLF</sequence>
<dbReference type="SUPFAM" id="SSF63829">
    <property type="entry name" value="Calcium-dependent phosphotriesterase"/>
    <property type="match status" value="1"/>
</dbReference>
<dbReference type="FunFam" id="3.40.50.300:FF:001661">
    <property type="entry name" value="RAD17 checkpoint clamp loader component"/>
    <property type="match status" value="1"/>
</dbReference>
<dbReference type="GO" id="GO:0006281">
    <property type="term" value="P:DNA repair"/>
    <property type="evidence" value="ECO:0007669"/>
    <property type="project" value="InterPro"/>
</dbReference>
<keyword evidence="3" id="KW-0547">Nucleotide-binding</keyword>
<dbReference type="SMART" id="SM00110">
    <property type="entry name" value="C1Q"/>
    <property type="match status" value="1"/>
</dbReference>
<dbReference type="PANTHER" id="PTHR12172:SF0">
    <property type="entry name" value="CELL CYCLE CHECKPOINT PROTEIN RAD17"/>
    <property type="match status" value="1"/>
</dbReference>
<proteinExistence type="inferred from homology"/>
<comment type="subcellular location">
    <subcellularLocation>
        <location evidence="1">Nucleus</location>
    </subcellularLocation>
</comment>
<keyword evidence="6" id="KW-0539">Nucleus</keyword>